<gene>
    <name evidence="10" type="ORF">NEOLI_002819</name>
</gene>
<evidence type="ECO:0000313" key="11">
    <source>
        <dbReference type="Proteomes" id="UP000186594"/>
    </source>
</evidence>
<dbReference type="GO" id="GO:0005730">
    <property type="term" value="C:nucleolus"/>
    <property type="evidence" value="ECO:0007669"/>
    <property type="project" value="EnsemblFungi"/>
</dbReference>
<evidence type="ECO:0000256" key="2">
    <source>
        <dbReference type="ARBA" id="ARBA00009155"/>
    </source>
</evidence>
<dbReference type="SUPFAM" id="SSF110324">
    <property type="entry name" value="Ribosomal L27 protein-like"/>
    <property type="match status" value="1"/>
</dbReference>
<feature type="domain" description="Exosome complex component N-terminal" evidence="7">
    <location>
        <begin position="44"/>
        <end position="81"/>
    </location>
</feature>
<dbReference type="PANTHER" id="PTHR21321">
    <property type="entry name" value="PNAS-3 RELATED"/>
    <property type="match status" value="1"/>
</dbReference>
<dbReference type="GO" id="GO:0003723">
    <property type="term" value="F:RNA binding"/>
    <property type="evidence" value="ECO:0007669"/>
    <property type="project" value="UniProtKB-KW"/>
</dbReference>
<dbReference type="STRING" id="1198029.A0A1U7LRT1"/>
<dbReference type="InterPro" id="IPR012340">
    <property type="entry name" value="NA-bd_OB-fold"/>
</dbReference>
<dbReference type="GO" id="GO:0000785">
    <property type="term" value="C:chromatin"/>
    <property type="evidence" value="ECO:0007669"/>
    <property type="project" value="EnsemblFungi"/>
</dbReference>
<reference evidence="10 11" key="1">
    <citation type="submission" date="2016-04" db="EMBL/GenBank/DDBJ databases">
        <title>Evolutionary innovation and constraint leading to complex multicellularity in the Ascomycota.</title>
        <authorList>
            <person name="Cisse O."/>
            <person name="Nguyen A."/>
            <person name="Hewitt D.A."/>
            <person name="Jedd G."/>
            <person name="Stajich J.E."/>
        </authorList>
    </citation>
    <scope>NUCLEOTIDE SEQUENCE [LARGE SCALE GENOMIC DNA]</scope>
    <source>
        <strain evidence="10 11">DAH-3</strain>
    </source>
</reference>
<keyword evidence="3" id="KW-0698">rRNA processing</keyword>
<dbReference type="GO" id="GO:0071035">
    <property type="term" value="P:nuclear polyadenylation-dependent rRNA catabolic process"/>
    <property type="evidence" value="ECO:0007669"/>
    <property type="project" value="EnsemblFungi"/>
</dbReference>
<dbReference type="GO" id="GO:0000177">
    <property type="term" value="C:cytoplasmic exosome (RNase complex)"/>
    <property type="evidence" value="ECO:0007669"/>
    <property type="project" value="EnsemblFungi"/>
</dbReference>
<dbReference type="InterPro" id="IPR048565">
    <property type="entry name" value="S1_RRP4"/>
</dbReference>
<keyword evidence="11" id="KW-1185">Reference proteome</keyword>
<dbReference type="InterPro" id="IPR036612">
    <property type="entry name" value="KH_dom_type_1_sf"/>
</dbReference>
<comment type="similarity">
    <text evidence="2">Belongs to the RRP4 family.</text>
</comment>
<dbReference type="CDD" id="cd22525">
    <property type="entry name" value="KH-I_Rrp4_eukar"/>
    <property type="match status" value="1"/>
</dbReference>
<keyword evidence="5" id="KW-0694">RNA-binding</keyword>
<dbReference type="Pfam" id="PF14382">
    <property type="entry name" value="ECR1_N"/>
    <property type="match status" value="1"/>
</dbReference>
<evidence type="ECO:0000259" key="9">
    <source>
        <dbReference type="Pfam" id="PF21266"/>
    </source>
</evidence>
<name>A0A1U7LRT1_NEOID</name>
<dbReference type="OMA" id="GVNGFIW"/>
<dbReference type="Gene3D" id="2.40.50.100">
    <property type="match status" value="1"/>
</dbReference>
<dbReference type="Gene3D" id="2.40.50.140">
    <property type="entry name" value="Nucleic acid-binding proteins"/>
    <property type="match status" value="1"/>
</dbReference>
<keyword evidence="4" id="KW-0271">Exosome</keyword>
<dbReference type="GO" id="GO:0071034">
    <property type="term" value="P:CUT catabolic process"/>
    <property type="evidence" value="ECO:0007669"/>
    <property type="project" value="TreeGrafter"/>
</dbReference>
<dbReference type="GO" id="GO:0071051">
    <property type="term" value="P:poly(A)-dependent snoRNA 3'-end processing"/>
    <property type="evidence" value="ECO:0007669"/>
    <property type="project" value="EnsemblFungi"/>
</dbReference>
<dbReference type="GO" id="GO:0000467">
    <property type="term" value="P:exonucleolytic trimming to generate mature 3'-end of 5.8S rRNA from tricistronic rRNA transcript (SSU-rRNA, 5.8S rRNA, LSU-rRNA)"/>
    <property type="evidence" value="ECO:0007669"/>
    <property type="project" value="EnsemblFungi"/>
</dbReference>
<evidence type="ECO:0000259" key="8">
    <source>
        <dbReference type="Pfam" id="PF15985"/>
    </source>
</evidence>
<evidence type="ECO:0000313" key="10">
    <source>
        <dbReference type="EMBL" id="OLL25367.1"/>
    </source>
</evidence>
<comment type="caution">
    <text evidence="10">The sequence shown here is derived from an EMBL/GenBank/DDBJ whole genome shotgun (WGS) entry which is preliminary data.</text>
</comment>
<dbReference type="SUPFAM" id="SSF50249">
    <property type="entry name" value="Nucleic acid-binding proteins"/>
    <property type="match status" value="1"/>
</dbReference>
<organism evidence="10 11">
    <name type="scientific">Neolecta irregularis (strain DAH-3)</name>
    <dbReference type="NCBI Taxonomy" id="1198029"/>
    <lineage>
        <taxon>Eukaryota</taxon>
        <taxon>Fungi</taxon>
        <taxon>Dikarya</taxon>
        <taxon>Ascomycota</taxon>
        <taxon>Taphrinomycotina</taxon>
        <taxon>Neolectales</taxon>
        <taxon>Neolectaceae</taxon>
        <taxon>Neolecta</taxon>
    </lineage>
</organism>
<dbReference type="AlphaFoldDB" id="A0A1U7LRT1"/>
<dbReference type="GO" id="GO:0071028">
    <property type="term" value="P:nuclear mRNA surveillance"/>
    <property type="evidence" value="ECO:0007669"/>
    <property type="project" value="EnsemblFungi"/>
</dbReference>
<evidence type="ECO:0000256" key="6">
    <source>
        <dbReference type="ARBA" id="ARBA00023242"/>
    </source>
</evidence>
<dbReference type="EMBL" id="LXFE01000420">
    <property type="protein sequence ID" value="OLL25367.1"/>
    <property type="molecule type" value="Genomic_DNA"/>
</dbReference>
<feature type="domain" description="RRP4 S1" evidence="9">
    <location>
        <begin position="93"/>
        <end position="164"/>
    </location>
</feature>
<evidence type="ECO:0000256" key="4">
    <source>
        <dbReference type="ARBA" id="ARBA00022835"/>
    </source>
</evidence>
<evidence type="ECO:0000256" key="1">
    <source>
        <dbReference type="ARBA" id="ARBA00004123"/>
    </source>
</evidence>
<evidence type="ECO:0000256" key="3">
    <source>
        <dbReference type="ARBA" id="ARBA00022552"/>
    </source>
</evidence>
<keyword evidence="6" id="KW-0539">Nucleus</keyword>
<accession>A0A1U7LRT1</accession>
<dbReference type="Pfam" id="PF21266">
    <property type="entry name" value="S1_RRP4"/>
    <property type="match status" value="1"/>
</dbReference>
<evidence type="ECO:0000256" key="5">
    <source>
        <dbReference type="ARBA" id="ARBA00022884"/>
    </source>
</evidence>
<dbReference type="Proteomes" id="UP000186594">
    <property type="component" value="Unassembled WGS sequence"/>
</dbReference>
<dbReference type="CDD" id="cd05789">
    <property type="entry name" value="S1_Rrp4"/>
    <property type="match status" value="1"/>
</dbReference>
<evidence type="ECO:0000259" key="7">
    <source>
        <dbReference type="Pfam" id="PF14382"/>
    </source>
</evidence>
<dbReference type="PANTHER" id="PTHR21321:SF4">
    <property type="entry name" value="EXOSOME COMPLEX COMPONENT RRP4"/>
    <property type="match status" value="1"/>
</dbReference>
<dbReference type="GO" id="GO:0034475">
    <property type="term" value="P:U4 snRNA 3'-end processing"/>
    <property type="evidence" value="ECO:0007669"/>
    <property type="project" value="EnsemblFungi"/>
</dbReference>
<dbReference type="InterPro" id="IPR025721">
    <property type="entry name" value="Exosome_cplx_N_dom"/>
</dbReference>
<dbReference type="InterPro" id="IPR004088">
    <property type="entry name" value="KH_dom_type_1"/>
</dbReference>
<dbReference type="FunFam" id="2.40.50.140:FF:000038">
    <property type="entry name" value="Exosome complex component RRP4"/>
    <property type="match status" value="1"/>
</dbReference>
<sequence>MTITILAPQPYILPEDLPEDDIQDLLDTEGDTEMPDSMSRFNKIVTPGELITDDPQFMKGHGTYTGIDKAFASVVGTITRTNKLITVKPVKSRYTPEIGDLVVGRISEVSQKRWKVDVGARQDAILQLSAINLPGGILRRKSESDELQMRNFFAEGDLLVAEVQAYFHDGSVSIHTRSLKYGKLRNGYFLQVPPIYIVRSKSHIYNMPGGVDVILGVNGYVYVMKHLALPTGTGISVTRLEEEASEAIYSNVNEDIPEITRSNIARIANCIKALAKMQIPITETMIISAYEASMELEDVGDLVFPEVQERIATEAKFRR</sequence>
<dbReference type="SUPFAM" id="SSF54791">
    <property type="entry name" value="Eukaryotic type KH-domain (KH-domain type I)"/>
    <property type="match status" value="1"/>
</dbReference>
<protein>
    <submittedName>
        <fullName evidence="10">Exosome complex component rrp4</fullName>
    </submittedName>
</protein>
<dbReference type="InterPro" id="IPR026699">
    <property type="entry name" value="Exosome_RNA_bind1/RRP40/RRP4"/>
</dbReference>
<dbReference type="OrthoDB" id="1650at2759"/>
<feature type="domain" description="K Homology" evidence="8">
    <location>
        <begin position="187"/>
        <end position="226"/>
    </location>
</feature>
<dbReference type="Pfam" id="PF15985">
    <property type="entry name" value="KH_6"/>
    <property type="match status" value="1"/>
</dbReference>
<dbReference type="GO" id="GO:0000176">
    <property type="term" value="C:nuclear exosome (RNase complex)"/>
    <property type="evidence" value="ECO:0007669"/>
    <property type="project" value="EnsemblFungi"/>
</dbReference>
<dbReference type="GO" id="GO:0071038">
    <property type="term" value="P:TRAMP-dependent tRNA surveillance pathway"/>
    <property type="evidence" value="ECO:0007669"/>
    <property type="project" value="EnsemblFungi"/>
</dbReference>
<proteinExistence type="inferred from homology"/>
<comment type="subcellular location">
    <subcellularLocation>
        <location evidence="1">Nucleus</location>
    </subcellularLocation>
</comment>